<reference evidence="3" key="3">
    <citation type="submission" date="2016-03" db="UniProtKB">
        <authorList>
            <consortium name="EnsemblProtists"/>
        </authorList>
    </citation>
    <scope>IDENTIFICATION</scope>
</reference>
<dbReference type="PaxDb" id="55529-EKX51184"/>
<reference evidence="4" key="1">
    <citation type="journal article" date="2012" name="Nature">
        <title>Algal genomes reveal evolutionary mosaicism and the fate of nucleomorphs.</title>
        <authorList>
            <consortium name="DOE Joint Genome Institute"/>
            <person name="Curtis B.A."/>
            <person name="Tanifuji G."/>
            <person name="Burki F."/>
            <person name="Gruber A."/>
            <person name="Irimia M."/>
            <person name="Maruyama S."/>
            <person name="Arias M.C."/>
            <person name="Ball S.G."/>
            <person name="Gile G.H."/>
            <person name="Hirakawa Y."/>
            <person name="Hopkins J.F."/>
            <person name="Kuo A."/>
            <person name="Rensing S.A."/>
            <person name="Schmutz J."/>
            <person name="Symeonidi A."/>
            <person name="Elias M."/>
            <person name="Eveleigh R.J."/>
            <person name="Herman E.K."/>
            <person name="Klute M.J."/>
            <person name="Nakayama T."/>
            <person name="Obornik M."/>
            <person name="Reyes-Prieto A."/>
            <person name="Armbrust E.V."/>
            <person name="Aves S.J."/>
            <person name="Beiko R.G."/>
            <person name="Coutinho P."/>
            <person name="Dacks J.B."/>
            <person name="Durnford D.G."/>
            <person name="Fast N.M."/>
            <person name="Green B.R."/>
            <person name="Grisdale C.J."/>
            <person name="Hempel F."/>
            <person name="Henrissat B."/>
            <person name="Hoppner M.P."/>
            <person name="Ishida K."/>
            <person name="Kim E."/>
            <person name="Koreny L."/>
            <person name="Kroth P.G."/>
            <person name="Liu Y."/>
            <person name="Malik S.B."/>
            <person name="Maier U.G."/>
            <person name="McRose D."/>
            <person name="Mock T."/>
            <person name="Neilson J.A."/>
            <person name="Onodera N.T."/>
            <person name="Poole A.M."/>
            <person name="Pritham E.J."/>
            <person name="Richards T.A."/>
            <person name="Rocap G."/>
            <person name="Roy S.W."/>
            <person name="Sarai C."/>
            <person name="Schaack S."/>
            <person name="Shirato S."/>
            <person name="Slamovits C.H."/>
            <person name="Spencer D.F."/>
            <person name="Suzuki S."/>
            <person name="Worden A.Z."/>
            <person name="Zauner S."/>
            <person name="Barry K."/>
            <person name="Bell C."/>
            <person name="Bharti A.K."/>
            <person name="Crow J.A."/>
            <person name="Grimwood J."/>
            <person name="Kramer R."/>
            <person name="Lindquist E."/>
            <person name="Lucas S."/>
            <person name="Salamov A."/>
            <person name="McFadden G.I."/>
            <person name="Lane C.E."/>
            <person name="Keeling P.J."/>
            <person name="Gray M.W."/>
            <person name="Grigoriev I.V."/>
            <person name="Archibald J.M."/>
        </authorList>
    </citation>
    <scope>NUCLEOTIDE SEQUENCE</scope>
    <source>
        <strain evidence="4">CCMP2712</strain>
    </source>
</reference>
<keyword evidence="2" id="KW-0040">ANK repeat</keyword>
<dbReference type="InterPro" id="IPR002110">
    <property type="entry name" value="Ankyrin_rpt"/>
</dbReference>
<dbReference type="Proteomes" id="UP000011087">
    <property type="component" value="Unassembled WGS sequence"/>
</dbReference>
<dbReference type="Pfam" id="PF12796">
    <property type="entry name" value="Ank_2"/>
    <property type="match status" value="1"/>
</dbReference>
<dbReference type="SUPFAM" id="SSF48403">
    <property type="entry name" value="Ankyrin repeat"/>
    <property type="match status" value="1"/>
</dbReference>
<sequence length="105" mass="11637">MIRAAKKGKLEKIRKFVQMGADVNFINEEHQCAILKAAECGHKDAVDLLAVLGADMNFTDKRRSSILHYAAYNGHTHTVETIAKNASWLVNASNNFGYTPLQYAA</sequence>
<dbReference type="Gene3D" id="1.25.40.20">
    <property type="entry name" value="Ankyrin repeat-containing domain"/>
    <property type="match status" value="1"/>
</dbReference>
<dbReference type="InterPro" id="IPR036770">
    <property type="entry name" value="Ankyrin_rpt-contain_sf"/>
</dbReference>
<dbReference type="PANTHER" id="PTHR24126:SF14">
    <property type="entry name" value="ANK_REP_REGION DOMAIN-CONTAINING PROTEIN"/>
    <property type="match status" value="1"/>
</dbReference>
<keyword evidence="1" id="KW-0677">Repeat</keyword>
<dbReference type="PANTHER" id="PTHR24126">
    <property type="entry name" value="ANKYRIN REPEAT, PH AND SEC7 DOMAIN CONTAINING PROTEIN SECG-RELATED"/>
    <property type="match status" value="1"/>
</dbReference>
<dbReference type="EnsemblProtists" id="EKX51184">
    <property type="protein sequence ID" value="EKX51184"/>
    <property type="gene ID" value="GUITHDRAFT_61608"/>
</dbReference>
<dbReference type="HOGENOM" id="CLU_000134_18_9_1"/>
<keyword evidence="4" id="KW-1185">Reference proteome</keyword>
<dbReference type="STRING" id="905079.L1JS99"/>
<evidence type="ECO:0000256" key="1">
    <source>
        <dbReference type="ARBA" id="ARBA00022737"/>
    </source>
</evidence>
<name>A0A0C3U4U6_GUITC</name>
<accession>A0A0C3U4U6</accession>
<reference evidence="4" key="2">
    <citation type="submission" date="2012-11" db="EMBL/GenBank/DDBJ databases">
        <authorList>
            <person name="Kuo A."/>
            <person name="Curtis B.A."/>
            <person name="Tanifuji G."/>
            <person name="Burki F."/>
            <person name="Gruber A."/>
            <person name="Irimia M."/>
            <person name="Maruyama S."/>
            <person name="Arias M.C."/>
            <person name="Ball S.G."/>
            <person name="Gile G.H."/>
            <person name="Hirakawa Y."/>
            <person name="Hopkins J.F."/>
            <person name="Rensing S.A."/>
            <person name="Schmutz J."/>
            <person name="Symeonidi A."/>
            <person name="Elias M."/>
            <person name="Eveleigh R.J."/>
            <person name="Herman E.K."/>
            <person name="Klute M.J."/>
            <person name="Nakayama T."/>
            <person name="Obornik M."/>
            <person name="Reyes-Prieto A."/>
            <person name="Armbrust E.V."/>
            <person name="Aves S.J."/>
            <person name="Beiko R.G."/>
            <person name="Coutinho P."/>
            <person name="Dacks J.B."/>
            <person name="Durnford D.G."/>
            <person name="Fast N.M."/>
            <person name="Green B.R."/>
            <person name="Grisdale C."/>
            <person name="Hempe F."/>
            <person name="Henrissat B."/>
            <person name="Hoppner M.P."/>
            <person name="Ishida K.-I."/>
            <person name="Kim E."/>
            <person name="Koreny L."/>
            <person name="Kroth P.G."/>
            <person name="Liu Y."/>
            <person name="Malik S.-B."/>
            <person name="Maier U.G."/>
            <person name="McRose D."/>
            <person name="Mock T."/>
            <person name="Neilson J.A."/>
            <person name="Onodera N.T."/>
            <person name="Poole A.M."/>
            <person name="Pritham E.J."/>
            <person name="Richards T.A."/>
            <person name="Rocap G."/>
            <person name="Roy S.W."/>
            <person name="Sarai C."/>
            <person name="Schaack S."/>
            <person name="Shirato S."/>
            <person name="Slamovits C.H."/>
            <person name="Spencer D.F."/>
            <person name="Suzuki S."/>
            <person name="Worden A.Z."/>
            <person name="Zauner S."/>
            <person name="Barry K."/>
            <person name="Bell C."/>
            <person name="Bharti A.K."/>
            <person name="Crow J.A."/>
            <person name="Grimwood J."/>
            <person name="Kramer R."/>
            <person name="Lindquist E."/>
            <person name="Lucas S."/>
            <person name="Salamov A."/>
            <person name="McFadden G.I."/>
            <person name="Lane C.E."/>
            <person name="Keeling P.J."/>
            <person name="Gray M.W."/>
            <person name="Grigoriev I.V."/>
            <person name="Archibald J.M."/>
        </authorList>
    </citation>
    <scope>NUCLEOTIDE SEQUENCE</scope>
    <source>
        <strain evidence="4">CCMP2712</strain>
    </source>
</reference>
<dbReference type="OrthoDB" id="341259at2759"/>
<evidence type="ECO:0008006" key="5">
    <source>
        <dbReference type="Google" id="ProtNLM"/>
    </source>
</evidence>
<protein>
    <recommendedName>
        <fullName evidence="5">Ankyrin repeat protein</fullName>
    </recommendedName>
</protein>
<proteinExistence type="predicted"/>
<evidence type="ECO:0000313" key="3">
    <source>
        <dbReference type="EnsemblProtists" id="EKX51184"/>
    </source>
</evidence>
<evidence type="ECO:0000256" key="2">
    <source>
        <dbReference type="ARBA" id="ARBA00023043"/>
    </source>
</evidence>
<organism evidence="3 4">
    <name type="scientific">Guillardia theta (strain CCMP2712)</name>
    <name type="common">Cryptophyte</name>
    <dbReference type="NCBI Taxonomy" id="905079"/>
    <lineage>
        <taxon>Eukaryota</taxon>
        <taxon>Cryptophyceae</taxon>
        <taxon>Pyrenomonadales</taxon>
        <taxon>Geminigeraceae</taxon>
        <taxon>Guillardia</taxon>
    </lineage>
</organism>
<evidence type="ECO:0000313" key="4">
    <source>
        <dbReference type="Proteomes" id="UP000011087"/>
    </source>
</evidence>
<dbReference type="eggNOG" id="KOG1082">
    <property type="taxonomic scope" value="Eukaryota"/>
</dbReference>